<organism evidence="3 4">
    <name type="scientific">Friedmanniomyces endolithicus</name>
    <dbReference type="NCBI Taxonomy" id="329885"/>
    <lineage>
        <taxon>Eukaryota</taxon>
        <taxon>Fungi</taxon>
        <taxon>Dikarya</taxon>
        <taxon>Ascomycota</taxon>
        <taxon>Pezizomycotina</taxon>
        <taxon>Dothideomycetes</taxon>
        <taxon>Dothideomycetidae</taxon>
        <taxon>Mycosphaerellales</taxon>
        <taxon>Teratosphaeriaceae</taxon>
        <taxon>Friedmanniomyces</taxon>
    </lineage>
</organism>
<dbReference type="InterPro" id="IPR029071">
    <property type="entry name" value="Ubiquitin-like_domsf"/>
</dbReference>
<dbReference type="EMBL" id="JAUJLE010000269">
    <property type="protein sequence ID" value="KAK0963868.1"/>
    <property type="molecule type" value="Genomic_DNA"/>
</dbReference>
<name>A0AAN6K4I3_9PEZI</name>
<protein>
    <recommendedName>
        <fullName evidence="2">Ubiquitin-like domain-containing protein</fullName>
    </recommendedName>
</protein>
<evidence type="ECO:0000313" key="3">
    <source>
        <dbReference type="EMBL" id="KAK0963868.1"/>
    </source>
</evidence>
<dbReference type="AlphaFoldDB" id="A0AAN6K4I3"/>
<dbReference type="PROSITE" id="PS50053">
    <property type="entry name" value="UBIQUITIN_2"/>
    <property type="match status" value="2"/>
</dbReference>
<keyword evidence="4" id="KW-1185">Reference proteome</keyword>
<dbReference type="InterPro" id="IPR022617">
    <property type="entry name" value="Rad60/SUMO-like_dom"/>
</dbReference>
<feature type="compositionally biased region" description="Gly residues" evidence="1">
    <location>
        <begin position="28"/>
        <end position="43"/>
    </location>
</feature>
<dbReference type="Gene3D" id="3.10.20.90">
    <property type="entry name" value="Phosphatidylinositol 3-kinase Catalytic Subunit, Chain A, domain 1"/>
    <property type="match status" value="3"/>
</dbReference>
<dbReference type="Proteomes" id="UP001175353">
    <property type="component" value="Unassembled WGS sequence"/>
</dbReference>
<evidence type="ECO:0000259" key="2">
    <source>
        <dbReference type="PROSITE" id="PS50053"/>
    </source>
</evidence>
<dbReference type="InterPro" id="IPR000626">
    <property type="entry name" value="Ubiquitin-like_dom"/>
</dbReference>
<sequence length="348" mass="37771">MANSTAYQRPTVEDEVDRPHVETSTNGNGNGGGNGGINGGGGNNNNNVTVSADDPDPESQPAPIALTFADVNDFELSFRLKHFTKLGKAMKAFADRTERDLGTLRFLFEGERLLPESTTESMGMEDGDRVEVHHEQIGGGGGGAELPPPECLSVTFADGQGYELFFKIKRSTELGKAMDAFAKGTDRELDALRFSFKDEPVLPRATAESMGMADHDRVEVQYEPLGDDADELQPADTPHEPIEGIAKEPQPESPSILTFANADGFELSFKLRRNIKMGKPMKAFATRVGVQRDTLRFVYEGWTLADGATMESMDMADGGRVEVYDEQAGGSVDAEVVESELRLSALQL</sequence>
<dbReference type="SUPFAM" id="SSF54236">
    <property type="entry name" value="Ubiquitin-like"/>
    <property type="match status" value="3"/>
</dbReference>
<dbReference type="Pfam" id="PF11976">
    <property type="entry name" value="Rad60-SLD"/>
    <property type="match status" value="3"/>
</dbReference>
<feature type="region of interest" description="Disordered" evidence="1">
    <location>
        <begin position="1"/>
        <end position="60"/>
    </location>
</feature>
<dbReference type="PANTHER" id="PTHR10562">
    <property type="entry name" value="SMALL UBIQUITIN-RELATED MODIFIER"/>
    <property type="match status" value="1"/>
</dbReference>
<gene>
    <name evidence="3" type="ORF">LTR91_018768</name>
</gene>
<feature type="domain" description="Ubiquitin-like" evidence="2">
    <location>
        <begin position="257"/>
        <end position="330"/>
    </location>
</feature>
<evidence type="ECO:0000256" key="1">
    <source>
        <dbReference type="SAM" id="MobiDB-lite"/>
    </source>
</evidence>
<accession>A0AAN6K4I3</accession>
<comment type="caution">
    <text evidence="3">The sequence shown here is derived from an EMBL/GenBank/DDBJ whole genome shotgun (WGS) entry which is preliminary data.</text>
</comment>
<evidence type="ECO:0000313" key="4">
    <source>
        <dbReference type="Proteomes" id="UP001175353"/>
    </source>
</evidence>
<reference evidence="3" key="1">
    <citation type="submission" date="2023-06" db="EMBL/GenBank/DDBJ databases">
        <title>Black Yeasts Isolated from many extreme environments.</title>
        <authorList>
            <person name="Coleine C."/>
            <person name="Stajich J.E."/>
            <person name="Selbmann L."/>
        </authorList>
    </citation>
    <scope>NUCLEOTIDE SEQUENCE</scope>
    <source>
        <strain evidence="3">CCFEE 5200</strain>
    </source>
</reference>
<proteinExistence type="predicted"/>
<feature type="domain" description="Ubiquitin-like" evidence="2">
    <location>
        <begin position="64"/>
        <end position="139"/>
    </location>
</feature>
<dbReference type="CDD" id="cd01763">
    <property type="entry name" value="Ubl_SUMO_like"/>
    <property type="match status" value="3"/>
</dbReference>